<evidence type="ECO:0000313" key="2">
    <source>
        <dbReference type="EMBL" id="KHN47218.1"/>
    </source>
</evidence>
<protein>
    <submittedName>
        <fullName evidence="2">Uncharacterized protein</fullName>
    </submittedName>
</protein>
<dbReference type="Proteomes" id="UP000053555">
    <property type="component" value="Unassembled WGS sequence"/>
</dbReference>
<gene>
    <name evidence="2" type="ORF">glysoja_047773</name>
</gene>
<dbReference type="EMBL" id="KN640878">
    <property type="protein sequence ID" value="KHN47218.1"/>
    <property type="molecule type" value="Genomic_DNA"/>
</dbReference>
<dbReference type="AlphaFoldDB" id="A0A0B2SQW8"/>
<organism evidence="2">
    <name type="scientific">Glycine soja</name>
    <name type="common">Wild soybean</name>
    <dbReference type="NCBI Taxonomy" id="3848"/>
    <lineage>
        <taxon>Eukaryota</taxon>
        <taxon>Viridiplantae</taxon>
        <taxon>Streptophyta</taxon>
        <taxon>Embryophyta</taxon>
        <taxon>Tracheophyta</taxon>
        <taxon>Spermatophyta</taxon>
        <taxon>Magnoliopsida</taxon>
        <taxon>eudicotyledons</taxon>
        <taxon>Gunneridae</taxon>
        <taxon>Pentapetalae</taxon>
        <taxon>rosids</taxon>
        <taxon>fabids</taxon>
        <taxon>Fabales</taxon>
        <taxon>Fabaceae</taxon>
        <taxon>Papilionoideae</taxon>
        <taxon>50 kb inversion clade</taxon>
        <taxon>NPAAA clade</taxon>
        <taxon>indigoferoid/millettioid clade</taxon>
        <taxon>Phaseoleae</taxon>
        <taxon>Glycine</taxon>
        <taxon>Glycine subgen. Soja</taxon>
    </lineage>
</organism>
<accession>A0A0B2SQW8</accession>
<feature type="region of interest" description="Disordered" evidence="1">
    <location>
        <begin position="51"/>
        <end position="74"/>
    </location>
</feature>
<name>A0A0B2SQW8_GLYSO</name>
<proteinExistence type="predicted"/>
<reference evidence="2" key="1">
    <citation type="submission" date="2014-07" db="EMBL/GenBank/DDBJ databases">
        <title>Identification of a novel salt tolerance gene in wild soybean by whole-genome sequencing.</title>
        <authorList>
            <person name="Lam H.-M."/>
            <person name="Qi X."/>
            <person name="Li M.-W."/>
            <person name="Liu X."/>
            <person name="Xie M."/>
            <person name="Ni M."/>
            <person name="Xu X."/>
        </authorList>
    </citation>
    <scope>NUCLEOTIDE SEQUENCE [LARGE SCALE GENOMIC DNA]</scope>
    <source>
        <tissue evidence="2">Root</tissue>
    </source>
</reference>
<sequence length="74" mass="7793">MCLSKSWGVVVDDAIKFVQCKGLSGRALASKPRAKREISALSAAGAFSQAQHKTGASPIPLTRAKRKVANSEPI</sequence>
<evidence type="ECO:0000256" key="1">
    <source>
        <dbReference type="SAM" id="MobiDB-lite"/>
    </source>
</evidence>